<protein>
    <submittedName>
        <fullName evidence="2">Uncharacterized protein</fullName>
    </submittedName>
</protein>
<reference evidence="2 3" key="1">
    <citation type="submission" date="2020-05" db="EMBL/GenBank/DDBJ databases">
        <title>Complete genome of Clostridium estertheticum subspecies estertheticum, isolated from Vacuum packed lamb meat from New Zealand imported to Switzerland.</title>
        <authorList>
            <person name="Wambui J."/>
            <person name="Stevens M.J.A."/>
            <person name="Stephan R."/>
        </authorList>
    </citation>
    <scope>NUCLEOTIDE SEQUENCE [LARGE SCALE GENOMIC DNA]</scope>
    <source>
        <strain evidence="2 3">CEST001</strain>
    </source>
</reference>
<evidence type="ECO:0000313" key="2">
    <source>
        <dbReference type="EMBL" id="NNU78040.1"/>
    </source>
</evidence>
<dbReference type="Proteomes" id="UP000531659">
    <property type="component" value="Unassembled WGS sequence"/>
</dbReference>
<dbReference type="RefSeq" id="WP_171298633.1">
    <property type="nucleotide sequence ID" value="NZ_CP077611.1"/>
</dbReference>
<feature type="transmembrane region" description="Helical" evidence="1">
    <location>
        <begin position="7"/>
        <end position="27"/>
    </location>
</feature>
<evidence type="ECO:0000313" key="3">
    <source>
        <dbReference type="Proteomes" id="UP000531659"/>
    </source>
</evidence>
<comment type="caution">
    <text evidence="2">The sequence shown here is derived from an EMBL/GenBank/DDBJ whole genome shotgun (WGS) entry which is preliminary data.</text>
</comment>
<dbReference type="GeneID" id="83594811"/>
<keyword evidence="1" id="KW-0472">Membrane</keyword>
<evidence type="ECO:0000256" key="1">
    <source>
        <dbReference type="SAM" id="Phobius"/>
    </source>
</evidence>
<dbReference type="EMBL" id="JABEYB010000018">
    <property type="protein sequence ID" value="NNU78040.1"/>
    <property type="molecule type" value="Genomic_DNA"/>
</dbReference>
<gene>
    <name evidence="2" type="ORF">HLQ16_19180</name>
</gene>
<sequence length="60" mass="6787">MKNKNVFMISLIVIIITVICMGINRFISPFSDIAVRVIGGIMLVDIFVLSYSKVKLKKQQ</sequence>
<name>A0A7Y3SZR7_9CLOT</name>
<organism evidence="2 3">
    <name type="scientific">Clostridium estertheticum</name>
    <dbReference type="NCBI Taxonomy" id="238834"/>
    <lineage>
        <taxon>Bacteria</taxon>
        <taxon>Bacillati</taxon>
        <taxon>Bacillota</taxon>
        <taxon>Clostridia</taxon>
        <taxon>Eubacteriales</taxon>
        <taxon>Clostridiaceae</taxon>
        <taxon>Clostridium</taxon>
    </lineage>
</organism>
<proteinExistence type="predicted"/>
<keyword evidence="1" id="KW-0812">Transmembrane</keyword>
<keyword evidence="1" id="KW-1133">Transmembrane helix</keyword>
<dbReference type="AlphaFoldDB" id="A0A7Y3SZR7"/>
<accession>A0A7Y3SZR7</accession>
<feature type="transmembrane region" description="Helical" evidence="1">
    <location>
        <begin position="33"/>
        <end position="51"/>
    </location>
</feature>